<accession>B3EK33</accession>
<dbReference type="PANTHER" id="PTHR36454:SF1">
    <property type="entry name" value="DUF1015 DOMAIN-CONTAINING PROTEIN"/>
    <property type="match status" value="1"/>
</dbReference>
<reference evidence="1" key="1">
    <citation type="submission" date="2008-06" db="EMBL/GenBank/DDBJ databases">
        <title>Complete sequence of Chlorobium phaeobacteroides BS1.</title>
        <authorList>
            <consortium name="US DOE Joint Genome Institute"/>
            <person name="Lucas S."/>
            <person name="Copeland A."/>
            <person name="Lapidus A."/>
            <person name="Glavina del Rio T."/>
            <person name="Dalin E."/>
            <person name="Tice H."/>
            <person name="Bruce D."/>
            <person name="Goodwin L."/>
            <person name="Pitluck S."/>
            <person name="Schmutz J."/>
            <person name="Larimer F."/>
            <person name="Land M."/>
            <person name="Hauser L."/>
            <person name="Kyrpides N."/>
            <person name="Ovchinnikova G."/>
            <person name="Li T."/>
            <person name="Liu Z."/>
            <person name="Zhao F."/>
            <person name="Overmann J."/>
            <person name="Bryant D.A."/>
            <person name="Richardson P."/>
        </authorList>
    </citation>
    <scope>NUCLEOTIDE SEQUENCE [LARGE SCALE GENOMIC DNA]</scope>
    <source>
        <strain evidence="1">BS1</strain>
    </source>
</reference>
<sequence length="424" mass="48197">MPEIRPFKGLRYDPETAGDMGSIICPPYDIIPPSMQQELYDSSAYNAVRLELPKEDDPYGAAAERLAQWMREGALMQDDEPALYPYFQTYTDPEGNTYTRKGFFCALRLHEFSEKKVLPHERTLSGPKKDRLNLFKRTQTNISSIFGLYADDQMQADKLIEEYAVSHEPVVDAAFQGVRNRLWKITDPDITGKVQQVLLERQVYIADGHHRYETGVNYRNLRAEENPSHTGEEPYNFILVYLANIFDRGLIIFPLHRMVHSLDTFNADALFDALGANFSITPLSGRDELKRYLDGETSNHAYGVVTSTGVWGIRLKTPPETLLGDAVPAPLLQLSVVVLHELILQRVLGITPEAMRSQTNLVYIEDDREVFENVSNGKMQVGFVVKPTTVEQVRDISQAGEVMPQKSTYFYPKIMTGLVMHRLK</sequence>
<evidence type="ECO:0008006" key="2">
    <source>
        <dbReference type="Google" id="ProtNLM"/>
    </source>
</evidence>
<gene>
    <name evidence="1" type="ordered locus">Cphamn1_0121</name>
</gene>
<dbReference type="HOGENOM" id="CLU_031277_2_0_10"/>
<dbReference type="InterPro" id="IPR008323">
    <property type="entry name" value="UCP033563"/>
</dbReference>
<dbReference type="STRING" id="331678.Cphamn1_0121"/>
<proteinExistence type="predicted"/>
<name>B3EK33_CHLPB</name>
<dbReference type="AlphaFoldDB" id="B3EK33"/>
<organism evidence="1">
    <name type="scientific">Chlorobium phaeobacteroides (strain BS1)</name>
    <dbReference type="NCBI Taxonomy" id="331678"/>
    <lineage>
        <taxon>Bacteria</taxon>
        <taxon>Pseudomonadati</taxon>
        <taxon>Chlorobiota</taxon>
        <taxon>Chlorobiia</taxon>
        <taxon>Chlorobiales</taxon>
        <taxon>Chlorobiaceae</taxon>
        <taxon>Chlorobium/Pelodictyon group</taxon>
        <taxon>Chlorobium</taxon>
    </lineage>
</organism>
<protein>
    <recommendedName>
        <fullName evidence="2">DUF1015 domain-containing protein</fullName>
    </recommendedName>
</protein>
<dbReference type="eggNOG" id="COG4198">
    <property type="taxonomic scope" value="Bacteria"/>
</dbReference>
<dbReference type="Pfam" id="PF06245">
    <property type="entry name" value="DUF1015"/>
    <property type="match status" value="1"/>
</dbReference>
<dbReference type="KEGG" id="cpb:Cphamn1_0121"/>
<dbReference type="OrthoDB" id="9781616at2"/>
<dbReference type="EMBL" id="CP001101">
    <property type="protein sequence ID" value="ACE03101.1"/>
    <property type="molecule type" value="Genomic_DNA"/>
</dbReference>
<evidence type="ECO:0000313" key="1">
    <source>
        <dbReference type="EMBL" id="ACE03101.1"/>
    </source>
</evidence>
<dbReference type="PIRSF" id="PIRSF033563">
    <property type="entry name" value="UCP033563"/>
    <property type="match status" value="1"/>
</dbReference>
<dbReference type="PANTHER" id="PTHR36454">
    <property type="entry name" value="LMO2823 PROTEIN"/>
    <property type="match status" value="1"/>
</dbReference>